<evidence type="ECO:0000256" key="1">
    <source>
        <dbReference type="SAM" id="MobiDB-lite"/>
    </source>
</evidence>
<feature type="compositionally biased region" description="Basic and acidic residues" evidence="1">
    <location>
        <begin position="1"/>
        <end position="10"/>
    </location>
</feature>
<comment type="caution">
    <text evidence="2">The sequence shown here is derived from an EMBL/GenBank/DDBJ whole genome shotgun (WGS) entry which is preliminary data.</text>
</comment>
<dbReference type="EMBL" id="CAMAPF010000938">
    <property type="protein sequence ID" value="CAH9125896.1"/>
    <property type="molecule type" value="Genomic_DNA"/>
</dbReference>
<gene>
    <name evidence="2" type="ORF">CEPIT_LOCUS27113</name>
</gene>
<dbReference type="AlphaFoldDB" id="A0AAV0ERV6"/>
<reference evidence="2" key="1">
    <citation type="submission" date="2022-07" db="EMBL/GenBank/DDBJ databases">
        <authorList>
            <person name="Macas J."/>
            <person name="Novak P."/>
            <person name="Neumann P."/>
        </authorList>
    </citation>
    <scope>NUCLEOTIDE SEQUENCE</scope>
</reference>
<protein>
    <submittedName>
        <fullName evidence="2">Uncharacterized protein</fullName>
    </submittedName>
</protein>
<organism evidence="2 3">
    <name type="scientific">Cuscuta epithymum</name>
    <dbReference type="NCBI Taxonomy" id="186058"/>
    <lineage>
        <taxon>Eukaryota</taxon>
        <taxon>Viridiplantae</taxon>
        <taxon>Streptophyta</taxon>
        <taxon>Embryophyta</taxon>
        <taxon>Tracheophyta</taxon>
        <taxon>Spermatophyta</taxon>
        <taxon>Magnoliopsida</taxon>
        <taxon>eudicotyledons</taxon>
        <taxon>Gunneridae</taxon>
        <taxon>Pentapetalae</taxon>
        <taxon>asterids</taxon>
        <taxon>lamiids</taxon>
        <taxon>Solanales</taxon>
        <taxon>Convolvulaceae</taxon>
        <taxon>Cuscuteae</taxon>
        <taxon>Cuscuta</taxon>
        <taxon>Cuscuta subgen. Cuscuta</taxon>
    </lineage>
</organism>
<accession>A0AAV0ERV6</accession>
<evidence type="ECO:0000313" key="2">
    <source>
        <dbReference type="EMBL" id="CAH9125896.1"/>
    </source>
</evidence>
<feature type="region of interest" description="Disordered" evidence="1">
    <location>
        <begin position="1"/>
        <end position="40"/>
    </location>
</feature>
<name>A0AAV0ERV6_9ASTE</name>
<keyword evidence="3" id="KW-1185">Reference proteome</keyword>
<sequence>MGLSAHRWDAHTQTLVPPNSTDLGTKHVSNIRSEPRTASVLLRRTRRSAPSEHPLRRYSRCSSSPSEITFFQASSLLLTSRLVLRKRNVAISKEWMKYLSI</sequence>
<proteinExistence type="predicted"/>
<evidence type="ECO:0000313" key="3">
    <source>
        <dbReference type="Proteomes" id="UP001152523"/>
    </source>
</evidence>
<dbReference type="Proteomes" id="UP001152523">
    <property type="component" value="Unassembled WGS sequence"/>
</dbReference>
<feature type="compositionally biased region" description="Polar residues" evidence="1">
    <location>
        <begin position="11"/>
        <end position="32"/>
    </location>
</feature>